<keyword evidence="6" id="KW-0418">Kinase</keyword>
<reference evidence="10 11" key="1">
    <citation type="journal article" date="2015" name="Front. Microbiol.">
        <title>Genome sequence of the plant growth promoting endophytic yeast Rhodotorula graminis WP1.</title>
        <authorList>
            <person name="Firrincieli A."/>
            <person name="Otillar R."/>
            <person name="Salamov A."/>
            <person name="Schmutz J."/>
            <person name="Khan Z."/>
            <person name="Redman R.S."/>
            <person name="Fleck N.D."/>
            <person name="Lindquist E."/>
            <person name="Grigoriev I.V."/>
            <person name="Doty S.L."/>
        </authorList>
    </citation>
    <scope>NUCLEOTIDE SEQUENCE [LARGE SCALE GENOMIC DNA]</scope>
    <source>
        <strain evidence="10 11">WP1</strain>
    </source>
</reference>
<accession>A0A194S8V2</accession>
<dbReference type="GO" id="GO:0048015">
    <property type="term" value="P:phosphatidylinositol-mediated signaling"/>
    <property type="evidence" value="ECO:0007669"/>
    <property type="project" value="TreeGrafter"/>
</dbReference>
<dbReference type="FunFam" id="1.25.40.70:FF:000011">
    <property type="entry name" value="Phosphatidylinositol 4-kinase alpha"/>
    <property type="match status" value="1"/>
</dbReference>
<keyword evidence="4" id="KW-0808">Transferase</keyword>
<dbReference type="InterPro" id="IPR016024">
    <property type="entry name" value="ARM-type_fold"/>
</dbReference>
<dbReference type="InterPro" id="IPR015433">
    <property type="entry name" value="PI3/4_kinase"/>
</dbReference>
<dbReference type="OrthoDB" id="10264149at2759"/>
<feature type="domain" description="PIK helical" evidence="9">
    <location>
        <begin position="1"/>
        <end position="108"/>
    </location>
</feature>
<dbReference type="GeneID" id="28972629"/>
<dbReference type="STRING" id="578459.A0A194S8V2"/>
<evidence type="ECO:0000259" key="8">
    <source>
        <dbReference type="PROSITE" id="PS50290"/>
    </source>
</evidence>
<evidence type="ECO:0000313" key="10">
    <source>
        <dbReference type="EMBL" id="KPV75836.1"/>
    </source>
</evidence>
<dbReference type="OMA" id="FAFELEW"/>
<evidence type="ECO:0000256" key="6">
    <source>
        <dbReference type="ARBA" id="ARBA00022777"/>
    </source>
</evidence>
<dbReference type="Gene3D" id="3.30.1010.10">
    <property type="entry name" value="Phosphatidylinositol 3-kinase Catalytic Subunit, Chain A, domain 4"/>
    <property type="match status" value="1"/>
</dbReference>
<keyword evidence="7" id="KW-0067">ATP-binding</keyword>
<proteinExistence type="inferred from homology"/>
<feature type="domain" description="PI3K/PI4K catalytic" evidence="8">
    <location>
        <begin position="201"/>
        <end position="463"/>
    </location>
</feature>
<comment type="catalytic activity">
    <reaction evidence="1">
        <text>a 1,2-diacyl-sn-glycero-3-phospho-(1D-myo-inositol) + ATP = a 1,2-diacyl-sn-glycero-3-phospho-(1D-myo-inositol 4-phosphate) + ADP + H(+)</text>
        <dbReference type="Rhea" id="RHEA:19877"/>
        <dbReference type="ChEBI" id="CHEBI:15378"/>
        <dbReference type="ChEBI" id="CHEBI:30616"/>
        <dbReference type="ChEBI" id="CHEBI:57880"/>
        <dbReference type="ChEBI" id="CHEBI:58178"/>
        <dbReference type="ChEBI" id="CHEBI:456216"/>
        <dbReference type="EC" id="2.7.1.67"/>
    </reaction>
</comment>
<dbReference type="SUPFAM" id="SSF56112">
    <property type="entry name" value="Protein kinase-like (PK-like)"/>
    <property type="match status" value="1"/>
</dbReference>
<keyword evidence="5" id="KW-0547">Nucleotide-binding</keyword>
<dbReference type="SMART" id="SM00146">
    <property type="entry name" value="PI3Kc"/>
    <property type="match status" value="1"/>
</dbReference>
<dbReference type="AlphaFoldDB" id="A0A194S8V2"/>
<dbReference type="GO" id="GO:0004430">
    <property type="term" value="F:1-phosphatidylinositol 4-kinase activity"/>
    <property type="evidence" value="ECO:0007669"/>
    <property type="project" value="UniProtKB-EC"/>
</dbReference>
<dbReference type="InterPro" id="IPR001263">
    <property type="entry name" value="PI3K_accessory_dom"/>
</dbReference>
<protein>
    <recommendedName>
        <fullName evidence="3">1-phosphatidylinositol 4-kinase</fullName>
        <ecNumber evidence="3">2.7.1.67</ecNumber>
    </recommendedName>
</protein>
<name>A0A194S8V2_RHOGW</name>
<comment type="similarity">
    <text evidence="2">Belongs to the PI3/PI4-kinase family. Type III PI4K subfamily.</text>
</comment>
<evidence type="ECO:0000313" key="11">
    <source>
        <dbReference type="Proteomes" id="UP000053890"/>
    </source>
</evidence>
<dbReference type="FunFam" id="1.10.1070.11:FF:000012">
    <property type="entry name" value="Phosphatidylinositol 4-kinase alpha 1"/>
    <property type="match status" value="1"/>
</dbReference>
<dbReference type="RefSeq" id="XP_018271885.1">
    <property type="nucleotide sequence ID" value="XM_018412180.1"/>
</dbReference>
<dbReference type="Pfam" id="PF00454">
    <property type="entry name" value="PI3_PI4_kinase"/>
    <property type="match status" value="1"/>
</dbReference>
<evidence type="ECO:0000256" key="3">
    <source>
        <dbReference type="ARBA" id="ARBA00012169"/>
    </source>
</evidence>
<gene>
    <name evidence="10" type="ORF">RHOBADRAFT_14083</name>
</gene>
<evidence type="ECO:0000256" key="7">
    <source>
        <dbReference type="ARBA" id="ARBA00022840"/>
    </source>
</evidence>
<keyword evidence="11" id="KW-1185">Reference proteome</keyword>
<dbReference type="InterPro" id="IPR018936">
    <property type="entry name" value="PI3/4_kinase_CS"/>
</dbReference>
<dbReference type="GO" id="GO:0046854">
    <property type="term" value="P:phosphatidylinositol phosphate biosynthetic process"/>
    <property type="evidence" value="ECO:0007669"/>
    <property type="project" value="InterPro"/>
</dbReference>
<dbReference type="Proteomes" id="UP000053890">
    <property type="component" value="Unassembled WGS sequence"/>
</dbReference>
<dbReference type="PROSITE" id="PS51545">
    <property type="entry name" value="PIK_HELICAL"/>
    <property type="match status" value="1"/>
</dbReference>
<dbReference type="GO" id="GO:0005524">
    <property type="term" value="F:ATP binding"/>
    <property type="evidence" value="ECO:0007669"/>
    <property type="project" value="UniProtKB-KW"/>
</dbReference>
<dbReference type="PANTHER" id="PTHR10048:SF15">
    <property type="entry name" value="PHOSPHATIDYLINOSITOL 4-KINASE ALPHA"/>
    <property type="match status" value="1"/>
</dbReference>
<dbReference type="Pfam" id="PF00613">
    <property type="entry name" value="PI3Ka"/>
    <property type="match status" value="1"/>
</dbReference>
<evidence type="ECO:0000256" key="1">
    <source>
        <dbReference type="ARBA" id="ARBA00001686"/>
    </source>
</evidence>
<sequence length="512" mass="57584">LYWTPVPVPSALRFLFPKFHGDPILLQFALRVLEHHPVSVTFFYVPQVVQALRSDELGYAERFIFETSKISQLFCHQIIWNMKANKYRGDDAEEPDPMKPELDRLVDMIVESLSGDAQDFYNREFSFFDEVTSISGKLKPFIKASKPEKKAKIDEEMAKIKVDPGVYLPSNPDGVVVDIKRKSGRPLQSHAKAPFMATFKVRRERNKHNAATGGREEYDTWQSAIFKVGDDCRQDVLALQIIAMHKNIFNSLGLDLLVTPYRVTATGPGCGVIDVIPNATSRDEMGRAKINDLQSFFVMKYGPLDSPEFQKARGNFVQSMAAYSLLCYIVQIKDRHNGNIMIDGRGCITHIDFGFLFDIGPGGVKFEPNSFKLSHEMVVLMGGKDSVGFRQFRELTVKAFLAARPYAHSIVDTAALMLAAEFPSFKGEGTLERLKLRFRLDLSEKKAAEFMMAIIDNACENKRSIVYDEFQRMTNGASPPLSSSPRTVLARSSLCSSLTILALFLAGIPYVR</sequence>
<dbReference type="FunFam" id="3.30.1010.10:FF:000014">
    <property type="entry name" value="Phosphatidylinositol 4-kinase STT4"/>
    <property type="match status" value="1"/>
</dbReference>
<dbReference type="InterPro" id="IPR011009">
    <property type="entry name" value="Kinase-like_dom_sf"/>
</dbReference>
<dbReference type="Gene3D" id="1.25.40.70">
    <property type="entry name" value="Phosphatidylinositol 3-kinase, accessory domain (PIK)"/>
    <property type="match status" value="1"/>
</dbReference>
<dbReference type="EMBL" id="KQ474077">
    <property type="protein sequence ID" value="KPV75836.1"/>
    <property type="molecule type" value="Genomic_DNA"/>
</dbReference>
<organism evidence="10 11">
    <name type="scientific">Rhodotorula graminis (strain WP1)</name>
    <dbReference type="NCBI Taxonomy" id="578459"/>
    <lineage>
        <taxon>Eukaryota</taxon>
        <taxon>Fungi</taxon>
        <taxon>Dikarya</taxon>
        <taxon>Basidiomycota</taxon>
        <taxon>Pucciniomycotina</taxon>
        <taxon>Microbotryomycetes</taxon>
        <taxon>Sporidiobolales</taxon>
        <taxon>Sporidiobolaceae</taxon>
        <taxon>Rhodotorula</taxon>
    </lineage>
</organism>
<dbReference type="GO" id="GO:0005886">
    <property type="term" value="C:plasma membrane"/>
    <property type="evidence" value="ECO:0007669"/>
    <property type="project" value="TreeGrafter"/>
</dbReference>
<dbReference type="InterPro" id="IPR000403">
    <property type="entry name" value="PI3/4_kinase_cat_dom"/>
</dbReference>
<dbReference type="PROSITE" id="PS00915">
    <property type="entry name" value="PI3_4_KINASE_1"/>
    <property type="match status" value="1"/>
</dbReference>
<dbReference type="PANTHER" id="PTHR10048">
    <property type="entry name" value="PHOSPHATIDYLINOSITOL KINASE"/>
    <property type="match status" value="1"/>
</dbReference>
<dbReference type="CDD" id="cd05167">
    <property type="entry name" value="PI4Kc_III_alpha"/>
    <property type="match status" value="1"/>
</dbReference>
<dbReference type="InterPro" id="IPR036940">
    <property type="entry name" value="PI3/4_kinase_cat_sf"/>
</dbReference>
<dbReference type="GO" id="GO:0005737">
    <property type="term" value="C:cytoplasm"/>
    <property type="evidence" value="ECO:0007669"/>
    <property type="project" value="TreeGrafter"/>
</dbReference>
<dbReference type="SUPFAM" id="SSF48371">
    <property type="entry name" value="ARM repeat"/>
    <property type="match status" value="1"/>
</dbReference>
<feature type="non-terminal residue" evidence="10">
    <location>
        <position position="1"/>
    </location>
</feature>
<evidence type="ECO:0000256" key="5">
    <source>
        <dbReference type="ARBA" id="ARBA00022741"/>
    </source>
</evidence>
<evidence type="ECO:0000256" key="2">
    <source>
        <dbReference type="ARBA" id="ARBA00006209"/>
    </source>
</evidence>
<dbReference type="EC" id="2.7.1.67" evidence="3"/>
<evidence type="ECO:0000256" key="4">
    <source>
        <dbReference type="ARBA" id="ARBA00022679"/>
    </source>
</evidence>
<dbReference type="InterPro" id="IPR042236">
    <property type="entry name" value="PI3K_accessory_sf"/>
</dbReference>
<dbReference type="PROSITE" id="PS50290">
    <property type="entry name" value="PI3_4_KINASE_3"/>
    <property type="match status" value="1"/>
</dbReference>
<dbReference type="Gene3D" id="1.10.1070.11">
    <property type="entry name" value="Phosphatidylinositol 3-/4-kinase, catalytic domain"/>
    <property type="match status" value="1"/>
</dbReference>
<evidence type="ECO:0000259" key="9">
    <source>
        <dbReference type="PROSITE" id="PS51545"/>
    </source>
</evidence>
<dbReference type="PROSITE" id="PS00916">
    <property type="entry name" value="PI3_4_KINASE_2"/>
    <property type="match status" value="1"/>
</dbReference>